<keyword evidence="3" id="KW-0378">Hydrolase</keyword>
<evidence type="ECO:0000256" key="2">
    <source>
        <dbReference type="ARBA" id="ARBA00022670"/>
    </source>
</evidence>
<dbReference type="Pfam" id="PF12511">
    <property type="entry name" value="DUF3716"/>
    <property type="match status" value="1"/>
</dbReference>
<protein>
    <recommendedName>
        <fullName evidence="5">Ubiquitin-like protease family profile domain-containing protein</fullName>
    </recommendedName>
</protein>
<dbReference type="InterPro" id="IPR003653">
    <property type="entry name" value="Peptidase_C48_C"/>
</dbReference>
<evidence type="ECO:0000259" key="5">
    <source>
        <dbReference type="PROSITE" id="PS50600"/>
    </source>
</evidence>
<dbReference type="InterPro" id="IPR022190">
    <property type="entry name" value="DUF3716"/>
</dbReference>
<keyword evidence="7" id="KW-1185">Reference proteome</keyword>
<dbReference type="Gene3D" id="3.40.395.10">
    <property type="entry name" value="Adenoviral Proteinase, Chain A"/>
    <property type="match status" value="1"/>
</dbReference>
<feature type="region of interest" description="Disordered" evidence="4">
    <location>
        <begin position="201"/>
        <end position="227"/>
    </location>
</feature>
<keyword evidence="2" id="KW-0645">Protease</keyword>
<dbReference type="OrthoDB" id="4212003at2759"/>
<name>A0A167UT43_9EURO</name>
<dbReference type="PROSITE" id="PS50600">
    <property type="entry name" value="ULP_PROTEASE"/>
    <property type="match status" value="1"/>
</dbReference>
<evidence type="ECO:0000256" key="1">
    <source>
        <dbReference type="ARBA" id="ARBA00005234"/>
    </source>
</evidence>
<dbReference type="Proteomes" id="UP000242877">
    <property type="component" value="Unassembled WGS sequence"/>
</dbReference>
<feature type="compositionally biased region" description="Low complexity" evidence="4">
    <location>
        <begin position="213"/>
        <end position="227"/>
    </location>
</feature>
<feature type="region of interest" description="Disordered" evidence="4">
    <location>
        <begin position="321"/>
        <end position="354"/>
    </location>
</feature>
<dbReference type="EMBL" id="AZGZ01000061">
    <property type="protein sequence ID" value="KZZ86575.1"/>
    <property type="molecule type" value="Genomic_DNA"/>
</dbReference>
<organism evidence="6 7">
    <name type="scientific">Ascosphaera apis ARSEF 7405</name>
    <dbReference type="NCBI Taxonomy" id="392613"/>
    <lineage>
        <taxon>Eukaryota</taxon>
        <taxon>Fungi</taxon>
        <taxon>Dikarya</taxon>
        <taxon>Ascomycota</taxon>
        <taxon>Pezizomycotina</taxon>
        <taxon>Eurotiomycetes</taxon>
        <taxon>Eurotiomycetidae</taxon>
        <taxon>Onygenales</taxon>
        <taxon>Ascosphaeraceae</taxon>
        <taxon>Ascosphaera</taxon>
    </lineage>
</organism>
<comment type="caution">
    <text evidence="6">The sequence shown here is derived from an EMBL/GenBank/DDBJ whole genome shotgun (WGS) entry which is preliminary data.</text>
</comment>
<dbReference type="AlphaFoldDB" id="A0A167UT43"/>
<accession>A0A167UT43</accession>
<dbReference type="VEuPathDB" id="FungiDB:AAP_06430"/>
<feature type="region of interest" description="Disordered" evidence="4">
    <location>
        <begin position="1"/>
        <end position="24"/>
    </location>
</feature>
<feature type="compositionally biased region" description="Low complexity" evidence="4">
    <location>
        <begin position="324"/>
        <end position="337"/>
    </location>
</feature>
<reference evidence="6 7" key="1">
    <citation type="journal article" date="2016" name="Genome Biol. Evol.">
        <title>Divergent and convergent evolution of fungal pathogenicity.</title>
        <authorList>
            <person name="Shang Y."/>
            <person name="Xiao G."/>
            <person name="Zheng P."/>
            <person name="Cen K."/>
            <person name="Zhan S."/>
            <person name="Wang C."/>
        </authorList>
    </citation>
    <scope>NUCLEOTIDE SEQUENCE [LARGE SCALE GENOMIC DNA]</scope>
    <source>
        <strain evidence="6 7">ARSEF 7405</strain>
    </source>
</reference>
<sequence length="808" mass="85875">MSANLSGSNVNMSGETPAQVDHPMGGVDAFVPGPDERPEAQLRVKGGIARVRATLNGVPCEDATASVTSGLLANFPGWSDGRPVREVDWARELTREKTTHDHALILLQADALPVAAPCRQCQSSGLFHHCAVHPDYAKQRMGACMSCFVKHNPAQCSLLEGTPAYKPRVKGPVMSQGRATGHPAPRAALRPLLLPARTAWGASKASPTRGDGRSPVSAAPSSGAPGAEGRRLAMGLLDIPSVGEVRGLVLEEMGCGDDLRRFLAPFLERYGLQLSGAEPVAASPVAPVLSRSSILHAGTAPVRGRGFAALLEATREVRASAGTSPVPSAAGAVVAPGETPDVQEDGAGGLSPAPVAEADEAAGLGVAPIAEMDEDADVDTSLEYIKTVATPKPPTAAPSVPLAREDREGSVILSEVRRKAVPPFVPPVTPTPAARSIQRVKSEAVLGGRERDGAGSQALALRPASPAPGAKRETRPEPGSSSESAHPPSAKRSKSMADLQAAARSKPRVFGPPHHWLPLVAAFAFDKGFVGPPTVSRAAGFDDEQCIALYGCLSRRDAWVTDSVIAAYGTLVRAIFPGSFMVDPLLTSCLRTGGFGWGAELQGLQAQVDGVKTATLVLFPVFWEEERHWTLIAYDFIQHQKAILDSLNMDLNCSPLCERAEQWMAEVRGTRLPAWSLTHGGPRQMNGVDCGVFVLLAMRILSGGWGWAGDFPYTGAQVPGLRFHLLCELITGRLATLELERDVVARETLREFLSQSPAITRLLANRPLVSLVTVENHVRDSTRVHTATLEKFRERVQRRTRPSARSRG</sequence>
<dbReference type="Pfam" id="PF02902">
    <property type="entry name" value="Peptidase_C48"/>
    <property type="match status" value="1"/>
</dbReference>
<feature type="domain" description="Ubiquitin-like protease family profile" evidence="5">
    <location>
        <begin position="537"/>
        <end position="701"/>
    </location>
</feature>
<gene>
    <name evidence="6" type="ORF">AAP_06430</name>
</gene>
<dbReference type="GO" id="GO:0008234">
    <property type="term" value="F:cysteine-type peptidase activity"/>
    <property type="evidence" value="ECO:0007669"/>
    <property type="project" value="InterPro"/>
</dbReference>
<evidence type="ECO:0000256" key="3">
    <source>
        <dbReference type="ARBA" id="ARBA00022801"/>
    </source>
</evidence>
<proteinExistence type="inferred from homology"/>
<evidence type="ECO:0000313" key="6">
    <source>
        <dbReference type="EMBL" id="KZZ86575.1"/>
    </source>
</evidence>
<dbReference type="SUPFAM" id="SSF54001">
    <property type="entry name" value="Cysteine proteinases"/>
    <property type="match status" value="1"/>
</dbReference>
<dbReference type="GO" id="GO:0006508">
    <property type="term" value="P:proteolysis"/>
    <property type="evidence" value="ECO:0007669"/>
    <property type="project" value="UniProtKB-KW"/>
</dbReference>
<feature type="region of interest" description="Disordered" evidence="4">
    <location>
        <begin position="445"/>
        <end position="504"/>
    </location>
</feature>
<feature type="compositionally biased region" description="Polar residues" evidence="4">
    <location>
        <begin position="1"/>
        <end position="16"/>
    </location>
</feature>
<dbReference type="GO" id="GO:0019783">
    <property type="term" value="F:ubiquitin-like protein peptidase activity"/>
    <property type="evidence" value="ECO:0007669"/>
    <property type="project" value="UniProtKB-ARBA"/>
</dbReference>
<comment type="similarity">
    <text evidence="1">Belongs to the peptidase C48 family.</text>
</comment>
<evidence type="ECO:0000313" key="7">
    <source>
        <dbReference type="Proteomes" id="UP000242877"/>
    </source>
</evidence>
<dbReference type="InterPro" id="IPR038765">
    <property type="entry name" value="Papain-like_cys_pep_sf"/>
</dbReference>
<evidence type="ECO:0000256" key="4">
    <source>
        <dbReference type="SAM" id="MobiDB-lite"/>
    </source>
</evidence>